<protein>
    <submittedName>
        <fullName evidence="1">Uncharacterized protein</fullName>
    </submittedName>
</protein>
<comment type="caution">
    <text evidence="1">The sequence shown here is derived from an EMBL/GenBank/DDBJ whole genome shotgun (WGS) entry which is preliminary data.</text>
</comment>
<dbReference type="AlphaFoldDB" id="K1RCH4"/>
<evidence type="ECO:0000313" key="1">
    <source>
        <dbReference type="EMBL" id="EKC43413.1"/>
    </source>
</evidence>
<proteinExistence type="predicted"/>
<reference evidence="1" key="1">
    <citation type="journal article" date="2013" name="Environ. Microbiol.">
        <title>Microbiota from the distal guts of lean and obese adolescents exhibit partial functional redundancy besides clear differences in community structure.</title>
        <authorList>
            <person name="Ferrer M."/>
            <person name="Ruiz A."/>
            <person name="Lanza F."/>
            <person name="Haange S.B."/>
            <person name="Oberbach A."/>
            <person name="Till H."/>
            <person name="Bargiela R."/>
            <person name="Campoy C."/>
            <person name="Segura M.T."/>
            <person name="Richter M."/>
            <person name="von Bergen M."/>
            <person name="Seifert J."/>
            <person name="Suarez A."/>
        </authorList>
    </citation>
    <scope>NUCLEOTIDE SEQUENCE</scope>
</reference>
<gene>
    <name evidence="1" type="ORF">LEA_21161</name>
</gene>
<dbReference type="EMBL" id="AJWY01014558">
    <property type="protein sequence ID" value="EKC43413.1"/>
    <property type="molecule type" value="Genomic_DNA"/>
</dbReference>
<accession>K1RCH4</accession>
<name>K1RCH4_9ZZZZ</name>
<organism evidence="1">
    <name type="scientific">human gut metagenome</name>
    <dbReference type="NCBI Taxonomy" id="408170"/>
    <lineage>
        <taxon>unclassified sequences</taxon>
        <taxon>metagenomes</taxon>
        <taxon>organismal metagenomes</taxon>
    </lineage>
</organism>
<sequence length="25" mass="2843">MFLHKAEPNFGATDMVMSYQAARNI</sequence>
<feature type="non-terminal residue" evidence="1">
    <location>
        <position position="25"/>
    </location>
</feature>